<evidence type="ECO:0000313" key="7">
    <source>
        <dbReference type="EMBL" id="OGC84961.1"/>
    </source>
</evidence>
<dbReference type="Gene3D" id="3.30.700.10">
    <property type="entry name" value="Glycoprotein, Type 4 Pilin"/>
    <property type="match status" value="1"/>
</dbReference>
<gene>
    <name evidence="7" type="ORF">A3F55_03020</name>
</gene>
<keyword evidence="4 6" id="KW-1133">Transmembrane helix</keyword>
<dbReference type="NCBIfam" id="TIGR02532">
    <property type="entry name" value="IV_pilin_GFxxxE"/>
    <property type="match status" value="1"/>
</dbReference>
<evidence type="ECO:0000256" key="2">
    <source>
        <dbReference type="ARBA" id="ARBA00022481"/>
    </source>
</evidence>
<evidence type="ECO:0000256" key="5">
    <source>
        <dbReference type="ARBA" id="ARBA00023136"/>
    </source>
</evidence>
<comment type="caution">
    <text evidence="7">The sequence shown here is derived from an EMBL/GenBank/DDBJ whole genome shotgun (WGS) entry which is preliminary data.</text>
</comment>
<name>A0A1F4XTA1_9BACT</name>
<dbReference type="PROSITE" id="PS00409">
    <property type="entry name" value="PROKAR_NTER_METHYL"/>
    <property type="match status" value="1"/>
</dbReference>
<proteinExistence type="predicted"/>
<dbReference type="PANTHER" id="PTHR30093">
    <property type="entry name" value="GENERAL SECRETION PATHWAY PROTEIN G"/>
    <property type="match status" value="1"/>
</dbReference>
<evidence type="ECO:0000256" key="1">
    <source>
        <dbReference type="ARBA" id="ARBA00004167"/>
    </source>
</evidence>
<dbReference type="AlphaFoldDB" id="A0A1F4XTA1"/>
<keyword evidence="5 6" id="KW-0472">Membrane</keyword>
<dbReference type="SUPFAM" id="SSF54523">
    <property type="entry name" value="Pili subunits"/>
    <property type="match status" value="1"/>
</dbReference>
<keyword evidence="3 6" id="KW-0812">Transmembrane</keyword>
<accession>A0A1F4XTA1</accession>
<dbReference type="InterPro" id="IPR000983">
    <property type="entry name" value="Bac_GSPG_pilin"/>
</dbReference>
<evidence type="ECO:0000256" key="6">
    <source>
        <dbReference type="SAM" id="Phobius"/>
    </source>
</evidence>
<comment type="subcellular location">
    <subcellularLocation>
        <location evidence="1">Membrane</location>
        <topology evidence="1">Single-pass membrane protein</topology>
    </subcellularLocation>
</comment>
<evidence type="ECO:0000256" key="3">
    <source>
        <dbReference type="ARBA" id="ARBA00022692"/>
    </source>
</evidence>
<dbReference type="InterPro" id="IPR045584">
    <property type="entry name" value="Pilin-like"/>
</dbReference>
<dbReference type="GO" id="GO:0016020">
    <property type="term" value="C:membrane"/>
    <property type="evidence" value="ECO:0007669"/>
    <property type="project" value="UniProtKB-SubCell"/>
</dbReference>
<evidence type="ECO:0008006" key="9">
    <source>
        <dbReference type="Google" id="ProtNLM"/>
    </source>
</evidence>
<dbReference type="InterPro" id="IPR012902">
    <property type="entry name" value="N_methyl_site"/>
</dbReference>
<dbReference type="PRINTS" id="PR00813">
    <property type="entry name" value="BCTERIALGSPG"/>
</dbReference>
<protein>
    <recommendedName>
        <fullName evidence="9">Type II secretion system protein GspG C-terminal domain-containing protein</fullName>
    </recommendedName>
</protein>
<evidence type="ECO:0000256" key="4">
    <source>
        <dbReference type="ARBA" id="ARBA00022989"/>
    </source>
</evidence>
<feature type="transmembrane region" description="Helical" evidence="6">
    <location>
        <begin position="20"/>
        <end position="40"/>
    </location>
</feature>
<dbReference type="GO" id="GO:0015627">
    <property type="term" value="C:type II protein secretion system complex"/>
    <property type="evidence" value="ECO:0007669"/>
    <property type="project" value="InterPro"/>
</dbReference>
<sequence>MIKGFIRRFTPSSSKGFTLIELLVVIAIIGILAGIVLASLSTARSGASDAKTKEQLSSLRTAMEIYYSQNGNYGGTAATCAAGAFATTAIAPLVASANYSNQTITCGASNTAWAASVTLVDTSVNPAWCVDSTGHSAGGTASANAATVCP</sequence>
<organism evidence="7 8">
    <name type="scientific">Candidatus Adlerbacteria bacterium RIFCSPHIGHO2_12_FULL_53_18</name>
    <dbReference type="NCBI Taxonomy" id="1797242"/>
    <lineage>
        <taxon>Bacteria</taxon>
        <taxon>Candidatus Adleribacteriota</taxon>
    </lineage>
</organism>
<evidence type="ECO:0000313" key="8">
    <source>
        <dbReference type="Proteomes" id="UP000178091"/>
    </source>
</evidence>
<dbReference type="Proteomes" id="UP000178091">
    <property type="component" value="Unassembled WGS sequence"/>
</dbReference>
<dbReference type="EMBL" id="MEWW01000007">
    <property type="protein sequence ID" value="OGC84961.1"/>
    <property type="molecule type" value="Genomic_DNA"/>
</dbReference>
<keyword evidence="2" id="KW-0488">Methylation</keyword>
<dbReference type="GO" id="GO:0015628">
    <property type="term" value="P:protein secretion by the type II secretion system"/>
    <property type="evidence" value="ECO:0007669"/>
    <property type="project" value="InterPro"/>
</dbReference>
<dbReference type="Pfam" id="PF07963">
    <property type="entry name" value="N_methyl"/>
    <property type="match status" value="1"/>
</dbReference>
<reference evidence="7 8" key="1">
    <citation type="journal article" date="2016" name="Nat. Commun.">
        <title>Thousands of microbial genomes shed light on interconnected biogeochemical processes in an aquifer system.</title>
        <authorList>
            <person name="Anantharaman K."/>
            <person name="Brown C.T."/>
            <person name="Hug L.A."/>
            <person name="Sharon I."/>
            <person name="Castelle C.J."/>
            <person name="Probst A.J."/>
            <person name="Thomas B.C."/>
            <person name="Singh A."/>
            <person name="Wilkins M.J."/>
            <person name="Karaoz U."/>
            <person name="Brodie E.L."/>
            <person name="Williams K.H."/>
            <person name="Hubbard S.S."/>
            <person name="Banfield J.F."/>
        </authorList>
    </citation>
    <scope>NUCLEOTIDE SEQUENCE [LARGE SCALE GENOMIC DNA]</scope>
</reference>
<dbReference type="PANTHER" id="PTHR30093:SF44">
    <property type="entry name" value="TYPE II SECRETION SYSTEM CORE PROTEIN G"/>
    <property type="match status" value="1"/>
</dbReference>